<protein>
    <submittedName>
        <fullName evidence="2">Uncharacterized protein</fullName>
    </submittedName>
</protein>
<name>A0A026W7J5_OOCBI</name>
<feature type="region of interest" description="Disordered" evidence="1">
    <location>
        <begin position="1"/>
        <end position="20"/>
    </location>
</feature>
<dbReference type="OrthoDB" id="7551539at2759"/>
<keyword evidence="3" id="KW-1185">Reference proteome</keyword>
<reference evidence="2 3" key="1">
    <citation type="journal article" date="2014" name="Curr. Biol.">
        <title>The genome of the clonal raider ant Cerapachys biroi.</title>
        <authorList>
            <person name="Oxley P.R."/>
            <person name="Ji L."/>
            <person name="Fetter-Pruneda I."/>
            <person name="McKenzie S.K."/>
            <person name="Li C."/>
            <person name="Hu H."/>
            <person name="Zhang G."/>
            <person name="Kronauer D.J."/>
        </authorList>
    </citation>
    <scope>NUCLEOTIDE SEQUENCE [LARGE SCALE GENOMIC DNA]</scope>
</reference>
<sequence>MQQFGRGFQSDTATPSSLSSSGNEALAAILSRQTEILDRVAITAESVNTDARVKLPTIKLPRFDGKIEEWKYFADSFRSIIHNKPHLSNIEKFQYLISSISGDAAKIIESIELTEQNYTTAWELLQQRYDDPRSLKKKHIQCLFMMPIVAKESAKALRDLIDHTSRHLRVLKVLGLPIDSWDELIMHMMETRFDVKTLRAWEEEVESKDEAKLDDMIEFLKRKCQTLERIESRVSDRNEKSLKESDQRTKGAIGSKSHLSTKNSASQKAVLTASINSGKCYCCNGTHLIYACEKFLGLPVSERVQEVKRLKLCMNCLRNDQNMQNG</sequence>
<accession>A0A026W7J5</accession>
<dbReference type="InterPro" id="IPR005312">
    <property type="entry name" value="DUF1759"/>
</dbReference>
<dbReference type="STRING" id="2015173.A0A026W7J5"/>
<dbReference type="Proteomes" id="UP000053097">
    <property type="component" value="Unassembled WGS sequence"/>
</dbReference>
<dbReference type="AlphaFoldDB" id="A0A026W7J5"/>
<dbReference type="PANTHER" id="PTHR47331">
    <property type="entry name" value="PHD-TYPE DOMAIN-CONTAINING PROTEIN"/>
    <property type="match status" value="1"/>
</dbReference>
<dbReference type="OMA" id="NTCEANI"/>
<proteinExistence type="predicted"/>
<dbReference type="EMBL" id="KK107422">
    <property type="protein sequence ID" value="EZA51009.1"/>
    <property type="molecule type" value="Genomic_DNA"/>
</dbReference>
<feature type="compositionally biased region" description="Basic and acidic residues" evidence="1">
    <location>
        <begin position="235"/>
        <end position="249"/>
    </location>
</feature>
<feature type="region of interest" description="Disordered" evidence="1">
    <location>
        <begin position="235"/>
        <end position="260"/>
    </location>
</feature>
<dbReference type="Pfam" id="PF03564">
    <property type="entry name" value="DUF1759"/>
    <property type="match status" value="1"/>
</dbReference>
<gene>
    <name evidence="2" type="ORF">X777_10514</name>
</gene>
<organism evidence="2 3">
    <name type="scientific">Ooceraea biroi</name>
    <name type="common">Clonal raider ant</name>
    <name type="synonym">Cerapachys biroi</name>
    <dbReference type="NCBI Taxonomy" id="2015173"/>
    <lineage>
        <taxon>Eukaryota</taxon>
        <taxon>Metazoa</taxon>
        <taxon>Ecdysozoa</taxon>
        <taxon>Arthropoda</taxon>
        <taxon>Hexapoda</taxon>
        <taxon>Insecta</taxon>
        <taxon>Pterygota</taxon>
        <taxon>Neoptera</taxon>
        <taxon>Endopterygota</taxon>
        <taxon>Hymenoptera</taxon>
        <taxon>Apocrita</taxon>
        <taxon>Aculeata</taxon>
        <taxon>Formicoidea</taxon>
        <taxon>Formicidae</taxon>
        <taxon>Dorylinae</taxon>
        <taxon>Ooceraea</taxon>
    </lineage>
</organism>
<feature type="compositionally biased region" description="Polar residues" evidence="1">
    <location>
        <begin position="1"/>
        <end position="15"/>
    </location>
</feature>
<evidence type="ECO:0000313" key="3">
    <source>
        <dbReference type="Proteomes" id="UP000053097"/>
    </source>
</evidence>
<evidence type="ECO:0000256" key="1">
    <source>
        <dbReference type="SAM" id="MobiDB-lite"/>
    </source>
</evidence>
<evidence type="ECO:0000313" key="2">
    <source>
        <dbReference type="EMBL" id="EZA51009.1"/>
    </source>
</evidence>